<dbReference type="Proteomes" id="UP000254330">
    <property type="component" value="Unassembled WGS sequence"/>
</dbReference>
<organism evidence="2 4">
    <name type="scientific">Kurthia zopfii</name>
    <dbReference type="NCBI Taxonomy" id="1650"/>
    <lineage>
        <taxon>Bacteria</taxon>
        <taxon>Bacillati</taxon>
        <taxon>Bacillota</taxon>
        <taxon>Bacilli</taxon>
        <taxon>Bacillales</taxon>
        <taxon>Caryophanaceae</taxon>
        <taxon>Kurthia</taxon>
    </lineage>
</organism>
<evidence type="ECO:0000313" key="5">
    <source>
        <dbReference type="Proteomes" id="UP000294641"/>
    </source>
</evidence>
<reference evidence="2 4" key="1">
    <citation type="submission" date="2018-06" db="EMBL/GenBank/DDBJ databases">
        <authorList>
            <consortium name="Pathogen Informatics"/>
            <person name="Doyle S."/>
        </authorList>
    </citation>
    <scope>NUCLEOTIDE SEQUENCE [LARGE SCALE GENOMIC DNA]</scope>
    <source>
        <strain evidence="2 4">NCTC10597</strain>
    </source>
</reference>
<protein>
    <submittedName>
        <fullName evidence="3">Glyoxalase family protein</fullName>
    </submittedName>
    <submittedName>
        <fullName evidence="2">Ring-cleaving dioxygenase mhqO</fullName>
        <ecNumber evidence="2">1.13.11.-</ecNumber>
    </submittedName>
</protein>
<dbReference type="EMBL" id="SNZG01000037">
    <property type="protein sequence ID" value="TDR34562.1"/>
    <property type="molecule type" value="Genomic_DNA"/>
</dbReference>
<comment type="caution">
    <text evidence="2">The sequence shown here is derived from an EMBL/GenBank/DDBJ whole genome shotgun (WGS) entry which is preliminary data.</text>
</comment>
<dbReference type="AlphaFoldDB" id="A0A2U3AA84"/>
<sequence>MTHPIIHHVSVINRDSKVSFEFYHKLLGLDFLLKTVNQDDMEMYHLFFGDTTGRPGTEFSVFEMKSGAPKKYGTNSLERTIFAVPSEQSLVYWEQRLREADVFNCEIEDYHHSKILRFEDSDGVLLGLMPVQKNVDESYYPYKKSDIPEEHAIFGIHAVHCRVRYPQASTRSFEDLFGLQVVDEFEDQNHVITVLSKEGALFNQQLHLVEDRLCNLEEMGSGGIQHIALNAVDETNLLQVEKKILHTNFHYSGIKNREFFKSLYYREPNSLLIEVATEQTHFTKAPAHITNFEDLPLYLPPFLESRRSFIESKLM</sequence>
<dbReference type="PROSITE" id="PS51819">
    <property type="entry name" value="VOC"/>
    <property type="match status" value="1"/>
</dbReference>
<dbReference type="InterPro" id="IPR037523">
    <property type="entry name" value="VOC_core"/>
</dbReference>
<gene>
    <name evidence="2" type="primary">mhqO_4</name>
    <name evidence="3" type="ORF">DFR61_13731</name>
    <name evidence="2" type="ORF">NCTC10597_02831</name>
</gene>
<feature type="domain" description="VOC" evidence="1">
    <location>
        <begin position="155"/>
        <end position="278"/>
    </location>
</feature>
<dbReference type="Gene3D" id="3.10.180.10">
    <property type="entry name" value="2,3-Dihydroxybiphenyl 1,2-Dioxygenase, domain 1"/>
    <property type="match status" value="2"/>
</dbReference>
<dbReference type="Proteomes" id="UP000294641">
    <property type="component" value="Unassembled WGS sequence"/>
</dbReference>
<evidence type="ECO:0000313" key="4">
    <source>
        <dbReference type="Proteomes" id="UP000254330"/>
    </source>
</evidence>
<dbReference type="SUPFAM" id="SSF54593">
    <property type="entry name" value="Glyoxalase/Bleomycin resistance protein/Dihydroxybiphenyl dioxygenase"/>
    <property type="match status" value="1"/>
</dbReference>
<dbReference type="EC" id="1.13.11.-" evidence="2"/>
<name>A0A2U3AA84_9BACL</name>
<keyword evidence="2" id="KW-0560">Oxidoreductase</keyword>
<dbReference type="InterPro" id="IPR029068">
    <property type="entry name" value="Glyas_Bleomycin-R_OHBP_Dase"/>
</dbReference>
<dbReference type="GO" id="GO:0051213">
    <property type="term" value="F:dioxygenase activity"/>
    <property type="evidence" value="ECO:0007669"/>
    <property type="project" value="UniProtKB-KW"/>
</dbReference>
<reference evidence="3 5" key="2">
    <citation type="submission" date="2019-03" db="EMBL/GenBank/DDBJ databases">
        <title>Genomic Encyclopedia of Type Strains, Phase IV (KMG-IV): sequencing the most valuable type-strain genomes for metagenomic binning, comparative biology and taxonomic classification.</title>
        <authorList>
            <person name="Goeker M."/>
        </authorList>
    </citation>
    <scope>NUCLEOTIDE SEQUENCE [LARGE SCALE GENOMIC DNA]</scope>
    <source>
        <strain evidence="3 5">DSM 20580</strain>
    </source>
</reference>
<dbReference type="PANTHER" id="PTHR36110">
    <property type="entry name" value="RING-CLEAVING DIOXYGENASE MHQE-RELATED"/>
    <property type="match status" value="1"/>
</dbReference>
<dbReference type="InterPro" id="IPR004360">
    <property type="entry name" value="Glyas_Fos-R_dOase_dom"/>
</dbReference>
<dbReference type="EMBL" id="UGNP01000001">
    <property type="protein sequence ID" value="STX11035.1"/>
    <property type="molecule type" value="Genomic_DNA"/>
</dbReference>
<evidence type="ECO:0000313" key="2">
    <source>
        <dbReference type="EMBL" id="STX11035.1"/>
    </source>
</evidence>
<proteinExistence type="predicted"/>
<dbReference type="InterPro" id="IPR052537">
    <property type="entry name" value="Extradiol_RC_dioxygenase"/>
</dbReference>
<evidence type="ECO:0000259" key="1">
    <source>
        <dbReference type="PROSITE" id="PS51819"/>
    </source>
</evidence>
<accession>A0A2U3AA84</accession>
<dbReference type="OrthoDB" id="9785698at2"/>
<keyword evidence="2" id="KW-0223">Dioxygenase</keyword>
<evidence type="ECO:0000313" key="3">
    <source>
        <dbReference type="EMBL" id="TDR34562.1"/>
    </source>
</evidence>
<keyword evidence="5" id="KW-1185">Reference proteome</keyword>
<dbReference type="PANTHER" id="PTHR36110:SF4">
    <property type="entry name" value="RING-CLEAVING DIOXYGENASE MHQA-RELATED"/>
    <property type="match status" value="1"/>
</dbReference>
<dbReference type="Pfam" id="PF00903">
    <property type="entry name" value="Glyoxalase"/>
    <property type="match status" value="1"/>
</dbReference>
<dbReference type="RefSeq" id="WP_109350510.1">
    <property type="nucleotide sequence ID" value="NZ_BJUE01000038.1"/>
</dbReference>